<accession>A0A2H4UUN5</accession>
<reference evidence="1" key="1">
    <citation type="journal article" date="2017" name="Elife">
        <title>The kinetoplastid-infecting Bodo saltans virus (BsV), a window into the most abundant giant viruses in the sea.</title>
        <authorList>
            <person name="Deeg C.M."/>
            <person name="Chow C.-E.T."/>
            <person name="Suttle C.A."/>
        </authorList>
    </citation>
    <scope>NUCLEOTIDE SEQUENCE</scope>
    <source>
        <strain evidence="1">NG1</strain>
    </source>
</reference>
<gene>
    <name evidence="1" type="ORF">BMW23_0584</name>
</gene>
<evidence type="ECO:0000313" key="1">
    <source>
        <dbReference type="EMBL" id="ATZ80630.1"/>
    </source>
</evidence>
<keyword evidence="2" id="KW-1185">Reference proteome</keyword>
<protein>
    <submittedName>
        <fullName evidence="1">Uncharacterized protein</fullName>
    </submittedName>
</protein>
<name>A0A2H4UUN5_9VIRU</name>
<organism evidence="1">
    <name type="scientific">Bodo saltans virus</name>
    <dbReference type="NCBI Taxonomy" id="2024608"/>
    <lineage>
        <taxon>Viruses</taxon>
        <taxon>Varidnaviria</taxon>
        <taxon>Bamfordvirae</taxon>
        <taxon>Nucleocytoviricota</taxon>
        <taxon>Megaviricetes</taxon>
        <taxon>Imitervirales</taxon>
        <taxon>Mimiviridae</taxon>
        <taxon>Klosneuvirinae</taxon>
        <taxon>Theiavirus</taxon>
        <taxon>Theiavirus salishense</taxon>
    </lineage>
</organism>
<dbReference type="Proteomes" id="UP000240325">
    <property type="component" value="Segment"/>
</dbReference>
<sequence length="34" mass="3923">MVKKKIESPDEIKEEIAIAIIKKKQLVLMKILSN</sequence>
<evidence type="ECO:0000313" key="2">
    <source>
        <dbReference type="Proteomes" id="UP000240325"/>
    </source>
</evidence>
<dbReference type="EMBL" id="MF782455">
    <property type="protein sequence ID" value="ATZ80630.1"/>
    <property type="molecule type" value="Genomic_DNA"/>
</dbReference>
<proteinExistence type="predicted"/>